<keyword evidence="1" id="KW-0472">Membrane</keyword>
<feature type="transmembrane region" description="Helical" evidence="1">
    <location>
        <begin position="49"/>
        <end position="73"/>
    </location>
</feature>
<keyword evidence="1" id="KW-0812">Transmembrane</keyword>
<keyword evidence="3" id="KW-1185">Reference proteome</keyword>
<accession>W1NN87</accession>
<evidence type="ECO:0000313" key="3">
    <source>
        <dbReference type="Proteomes" id="UP000017836"/>
    </source>
</evidence>
<sequence>MANYKGMADATTAVLCIHLIKFASFRPKRSKPSDFRHKLKRREPWGCHFGQIRTALGCFVQIWTALGMLRVYLGQAKK</sequence>
<evidence type="ECO:0000313" key="2">
    <source>
        <dbReference type="EMBL" id="ERM97073.1"/>
    </source>
</evidence>
<proteinExistence type="predicted"/>
<gene>
    <name evidence="2" type="ORF">AMTR_s00122p00120460</name>
</gene>
<dbReference type="Gramene" id="ERM97073">
    <property type="protein sequence ID" value="ERM97073"/>
    <property type="gene ID" value="AMTR_s00122p00120460"/>
</dbReference>
<reference evidence="3" key="1">
    <citation type="journal article" date="2013" name="Science">
        <title>The Amborella genome and the evolution of flowering plants.</title>
        <authorList>
            <consortium name="Amborella Genome Project"/>
        </authorList>
    </citation>
    <scope>NUCLEOTIDE SEQUENCE [LARGE SCALE GENOMIC DNA]</scope>
</reference>
<name>W1NN87_AMBTC</name>
<protein>
    <submittedName>
        <fullName evidence="2">Uncharacterized protein</fullName>
    </submittedName>
</protein>
<dbReference type="Proteomes" id="UP000017836">
    <property type="component" value="Unassembled WGS sequence"/>
</dbReference>
<dbReference type="EMBL" id="KI396610">
    <property type="protein sequence ID" value="ERM97073.1"/>
    <property type="molecule type" value="Genomic_DNA"/>
</dbReference>
<dbReference type="HOGENOM" id="CLU_2625299_0_0_1"/>
<keyword evidence="1" id="KW-1133">Transmembrane helix</keyword>
<organism evidence="2 3">
    <name type="scientific">Amborella trichopoda</name>
    <dbReference type="NCBI Taxonomy" id="13333"/>
    <lineage>
        <taxon>Eukaryota</taxon>
        <taxon>Viridiplantae</taxon>
        <taxon>Streptophyta</taxon>
        <taxon>Embryophyta</taxon>
        <taxon>Tracheophyta</taxon>
        <taxon>Spermatophyta</taxon>
        <taxon>Magnoliopsida</taxon>
        <taxon>Amborellales</taxon>
        <taxon>Amborellaceae</taxon>
        <taxon>Amborella</taxon>
    </lineage>
</organism>
<dbReference type="AlphaFoldDB" id="W1NN87"/>
<evidence type="ECO:0000256" key="1">
    <source>
        <dbReference type="SAM" id="Phobius"/>
    </source>
</evidence>